<dbReference type="Proteomes" id="UP000297975">
    <property type="component" value="Unassembled WGS sequence"/>
</dbReference>
<feature type="site" description="Cleavage (non-hydrolytic); by autolysis" evidence="10">
    <location>
        <begin position="64"/>
        <end position="65"/>
    </location>
</feature>
<dbReference type="HAMAP" id="MF_00464">
    <property type="entry name" value="AdoMetDC_1"/>
    <property type="match status" value="1"/>
</dbReference>
<dbReference type="AlphaFoldDB" id="A0A4Y8IZN3"/>
<dbReference type="GO" id="GO:0008295">
    <property type="term" value="P:spermidine biosynthetic process"/>
    <property type="evidence" value="ECO:0007669"/>
    <property type="project" value="UniProtKB-UniRule"/>
</dbReference>
<evidence type="ECO:0000313" key="11">
    <source>
        <dbReference type="EMBL" id="TFB25111.1"/>
    </source>
</evidence>
<dbReference type="EMBL" id="SOPW01000001">
    <property type="protein sequence ID" value="TFB25111.1"/>
    <property type="molecule type" value="Genomic_DNA"/>
</dbReference>
<feature type="modified residue" description="Pyruvic acid (Ser); by autocatalysis" evidence="10">
    <location>
        <position position="65"/>
    </location>
</feature>
<evidence type="ECO:0000256" key="10">
    <source>
        <dbReference type="HAMAP-Rule" id="MF_00464"/>
    </source>
</evidence>
<dbReference type="InterPro" id="IPR017716">
    <property type="entry name" value="S-AdoMet_deCOase_pro-enz"/>
</dbReference>
<comment type="cofactor">
    <cofactor evidence="10">
        <name>pyruvate</name>
        <dbReference type="ChEBI" id="CHEBI:15361"/>
    </cofactor>
    <text evidence="10">Binds 1 pyruvoyl group covalently per subunit.</text>
</comment>
<dbReference type="Pfam" id="PF02675">
    <property type="entry name" value="AdoMet_dc"/>
    <property type="match status" value="1"/>
</dbReference>
<evidence type="ECO:0000256" key="6">
    <source>
        <dbReference type="ARBA" id="ARBA00023145"/>
    </source>
</evidence>
<dbReference type="InterPro" id="IPR003826">
    <property type="entry name" value="AdoMetDC_fam_prok"/>
</dbReference>
<keyword evidence="2 10" id="KW-0210">Decarboxylase</keyword>
<dbReference type="InterPro" id="IPR016067">
    <property type="entry name" value="S-AdoMet_deCO2ase_core"/>
</dbReference>
<protein>
    <recommendedName>
        <fullName evidence="10">S-adenosylmethionine decarboxylase proenzyme</fullName>
        <shortName evidence="10">AdoMetDC</shortName>
        <shortName evidence="10">SAMDC</shortName>
        <ecNumber evidence="10">4.1.1.50</ecNumber>
    </recommendedName>
    <component>
        <recommendedName>
            <fullName evidence="10">S-adenosylmethionine decarboxylase beta chain</fullName>
        </recommendedName>
    </component>
    <component>
        <recommendedName>
            <fullName evidence="10">S-adenosylmethionine decarboxylase alpha chain</fullName>
        </recommendedName>
    </component>
</protein>
<evidence type="ECO:0000313" key="12">
    <source>
        <dbReference type="Proteomes" id="UP000297975"/>
    </source>
</evidence>
<dbReference type="NCBIfam" id="TIGR03330">
    <property type="entry name" value="SAM_DCase_Bsu"/>
    <property type="match status" value="1"/>
</dbReference>
<feature type="active site" description="Proton donor; for catalytic activity" evidence="10">
    <location>
        <position position="85"/>
    </location>
</feature>
<keyword evidence="6 10" id="KW-0865">Zymogen</keyword>
<comment type="catalytic activity">
    <reaction evidence="10">
        <text>S-adenosyl-L-methionine + H(+) = S-adenosyl 3-(methylsulfanyl)propylamine + CO2</text>
        <dbReference type="Rhea" id="RHEA:15981"/>
        <dbReference type="ChEBI" id="CHEBI:15378"/>
        <dbReference type="ChEBI" id="CHEBI:16526"/>
        <dbReference type="ChEBI" id="CHEBI:57443"/>
        <dbReference type="ChEBI" id="CHEBI:59789"/>
        <dbReference type="EC" id="4.1.1.50"/>
    </reaction>
</comment>
<comment type="similarity">
    <text evidence="10">Belongs to the prokaryotic AdoMetDC family. Type 1 subfamily.</text>
</comment>
<dbReference type="EC" id="4.1.1.50" evidence="10"/>
<keyword evidence="4 10" id="KW-0745">Spermidine biosynthesis</keyword>
<keyword evidence="9 10" id="KW-0670">Pyruvate</keyword>
<feature type="chain" id="PRO_5023276673" description="S-adenosylmethionine decarboxylase beta chain" evidence="10">
    <location>
        <begin position="1"/>
        <end position="64"/>
    </location>
</feature>
<keyword evidence="5 10" id="KW-0620">Polyamine biosynthesis</keyword>
<dbReference type="OrthoDB" id="9793120at2"/>
<organism evidence="11 12">
    <name type="scientific">Filobacillus milosensis</name>
    <dbReference type="NCBI Taxonomy" id="94137"/>
    <lineage>
        <taxon>Bacteria</taxon>
        <taxon>Bacillati</taxon>
        <taxon>Bacillota</taxon>
        <taxon>Bacilli</taxon>
        <taxon>Bacillales</taxon>
        <taxon>Bacillaceae</taxon>
        <taxon>Filobacillus</taxon>
    </lineage>
</organism>
<evidence type="ECO:0000256" key="1">
    <source>
        <dbReference type="ARBA" id="ARBA00022691"/>
    </source>
</evidence>
<keyword evidence="7 10" id="KW-0456">Lyase</keyword>
<dbReference type="PANTHER" id="PTHR33866:SF2">
    <property type="entry name" value="S-ADENOSYLMETHIONINE DECARBOXYLASE PROENZYME"/>
    <property type="match status" value="1"/>
</dbReference>
<evidence type="ECO:0000256" key="8">
    <source>
        <dbReference type="ARBA" id="ARBA00023270"/>
    </source>
</evidence>
<name>A0A4Y8IZN3_9BACI</name>
<comment type="function">
    <text evidence="10">Catalyzes the decarboxylation of S-adenosylmethionine to S-adenosylmethioninamine (dcAdoMet), the propylamine donor required for the synthesis of the polyamines spermine and spermidine from the diamine putrescine.</text>
</comment>
<evidence type="ECO:0000256" key="5">
    <source>
        <dbReference type="ARBA" id="ARBA00023115"/>
    </source>
</evidence>
<comment type="caution">
    <text evidence="11">The sequence shown here is derived from an EMBL/GenBank/DDBJ whole genome shotgun (WGS) entry which is preliminary data.</text>
</comment>
<feature type="chain" id="PRO_5023276674" description="S-adenosylmethionine decarboxylase alpha chain" evidence="10">
    <location>
        <begin position="65"/>
        <end position="127"/>
    </location>
</feature>
<dbReference type="UniPathway" id="UPA00331">
    <property type="reaction ID" value="UER00451"/>
</dbReference>
<keyword evidence="3 10" id="KW-0068">Autocatalytic cleavage</keyword>
<dbReference type="Gene3D" id="3.60.90.10">
    <property type="entry name" value="S-adenosylmethionine decarboxylase"/>
    <property type="match status" value="1"/>
</dbReference>
<feature type="active site" description="Schiff-base intermediate with substrate; via pyruvic acid" evidence="10">
    <location>
        <position position="65"/>
    </location>
</feature>
<comment type="PTM">
    <text evidence="10">Is synthesized initially as an inactive proenzyme. Formation of the active enzyme involves a self-maturation process in which the active site pyruvoyl group is generated from an internal serine residue via an autocatalytic post-translational modification. Two non-identical subunits are generated from the proenzyme in this reaction, and the pyruvate is formed at the N-terminus of the alpha chain, which is derived from the carboxyl end of the proenzyme. The post-translation cleavage follows an unusual pathway, termed non-hydrolytic serinolysis, in which the side chain hydroxyl group of the serine supplies its oxygen atom to form the C-terminus of the beta chain, while the remainder of the serine residue undergoes an oxidative deamination to produce ammonia and the pyruvoyl group blocking the N-terminus of the alpha chain.</text>
</comment>
<dbReference type="RefSeq" id="WP_134338569.1">
    <property type="nucleotide sequence ID" value="NZ_SOPW01000001.1"/>
</dbReference>
<dbReference type="GO" id="GO:0004014">
    <property type="term" value="F:adenosylmethionine decarboxylase activity"/>
    <property type="evidence" value="ECO:0007669"/>
    <property type="project" value="UniProtKB-UniRule"/>
</dbReference>
<keyword evidence="8 10" id="KW-0704">Schiff base</keyword>
<reference evidence="11 12" key="1">
    <citation type="submission" date="2019-03" db="EMBL/GenBank/DDBJ databases">
        <authorList>
            <person name="He R.-H."/>
        </authorList>
    </citation>
    <scope>NUCLEOTIDE SEQUENCE [LARGE SCALE GENOMIC DNA]</scope>
    <source>
        <strain evidence="12">SH 714</strain>
    </source>
</reference>
<keyword evidence="1 10" id="KW-0949">S-adenosyl-L-methionine</keyword>
<evidence type="ECO:0000256" key="2">
    <source>
        <dbReference type="ARBA" id="ARBA00022793"/>
    </source>
</evidence>
<comment type="pathway">
    <text evidence="10">Amine and polyamine biosynthesis; S-adenosylmethioninamine biosynthesis; S-adenosylmethioninamine from S-adenosyl-L-methionine: step 1/1.</text>
</comment>
<evidence type="ECO:0000256" key="3">
    <source>
        <dbReference type="ARBA" id="ARBA00022813"/>
    </source>
</evidence>
<sequence>MNYTTEGSHVFADFWGVDESLLNDGHSLKQWMQEGAELAGATVLSCAIETFKPQGVTIAVLLAESHFTIHTYPEKGFCALDCYTCGESTSPSKAIKWLENILQPSKVRYREIERGYAEEGEKVYGQS</sequence>
<proteinExistence type="inferred from homology"/>
<dbReference type="GO" id="GO:0005829">
    <property type="term" value="C:cytosol"/>
    <property type="evidence" value="ECO:0007669"/>
    <property type="project" value="TreeGrafter"/>
</dbReference>
<comment type="subunit">
    <text evidence="10">Heterotetramer of two alpha and two beta chains arranged as a dimer of alpha/beta heterodimers.</text>
</comment>
<evidence type="ECO:0000256" key="4">
    <source>
        <dbReference type="ARBA" id="ARBA00023066"/>
    </source>
</evidence>
<dbReference type="SUPFAM" id="SSF56276">
    <property type="entry name" value="S-adenosylmethionine decarboxylase"/>
    <property type="match status" value="1"/>
</dbReference>
<keyword evidence="12" id="KW-1185">Reference proteome</keyword>
<feature type="active site" description="Proton acceptor; for processing activity" evidence="10">
    <location>
        <position position="70"/>
    </location>
</feature>
<gene>
    <name evidence="11" type="primary">speD</name>
    <name evidence="10" type="synonym">speH</name>
    <name evidence="11" type="ORF">E3U55_01580</name>
</gene>
<dbReference type="PANTHER" id="PTHR33866">
    <property type="entry name" value="S-ADENOSYLMETHIONINE DECARBOXYLASE PROENZYME"/>
    <property type="match status" value="1"/>
</dbReference>
<evidence type="ECO:0000256" key="9">
    <source>
        <dbReference type="ARBA" id="ARBA00023317"/>
    </source>
</evidence>
<evidence type="ECO:0000256" key="7">
    <source>
        <dbReference type="ARBA" id="ARBA00023239"/>
    </source>
</evidence>
<accession>A0A4Y8IZN3</accession>